<name>A0A073JQG1_LIMRT</name>
<dbReference type="InterPro" id="IPR007710">
    <property type="entry name" value="Nucleoside_deoxyribTrfase"/>
</dbReference>
<comment type="caution">
    <text evidence="1">The sequence shown here is derived from an EMBL/GenBank/DDBJ whole genome shotgun (WGS) entry which is preliminary data.</text>
</comment>
<dbReference type="Proteomes" id="UP000027731">
    <property type="component" value="Unassembled WGS sequence"/>
</dbReference>
<dbReference type="AlphaFoldDB" id="A0A073JQG1"/>
<protein>
    <submittedName>
        <fullName evidence="1">Nucleoside 2-deoxyribosyltransferase</fullName>
    </submittedName>
</protein>
<dbReference type="GO" id="GO:0016740">
    <property type="term" value="F:transferase activity"/>
    <property type="evidence" value="ECO:0007669"/>
    <property type="project" value="UniProtKB-KW"/>
</dbReference>
<keyword evidence="1" id="KW-0808">Transferase</keyword>
<dbReference type="Pfam" id="PF05014">
    <property type="entry name" value="Nuc_deoxyrib_tr"/>
    <property type="match status" value="1"/>
</dbReference>
<organism evidence="1 2">
    <name type="scientific">Limosilactobacillus reuteri</name>
    <name type="common">Lactobacillus reuteri</name>
    <dbReference type="NCBI Taxonomy" id="1598"/>
    <lineage>
        <taxon>Bacteria</taxon>
        <taxon>Bacillati</taxon>
        <taxon>Bacillota</taxon>
        <taxon>Bacilli</taxon>
        <taxon>Lactobacillales</taxon>
        <taxon>Lactobacillaceae</taxon>
        <taxon>Limosilactobacillus</taxon>
    </lineage>
</organism>
<proteinExistence type="predicted"/>
<dbReference type="SUPFAM" id="SSF52309">
    <property type="entry name" value="N-(deoxy)ribosyltransferase-like"/>
    <property type="match status" value="1"/>
</dbReference>
<reference evidence="1 2" key="1">
    <citation type="submission" date="2014-06" db="EMBL/GenBank/DDBJ databases">
        <title>Genetic determinant of reutericyclin biosynthesis of Lactobacillus reuteri.</title>
        <authorList>
            <person name="Lin X."/>
            <person name="Duar R."/>
            <person name="Walter J."/>
            <person name="Gaenzle M."/>
        </authorList>
    </citation>
    <scope>NUCLEOTIDE SEQUENCE [LARGE SCALE GENOMIC DNA]</scope>
    <source>
        <strain evidence="1 2">LTH2584</strain>
    </source>
</reference>
<evidence type="ECO:0000313" key="2">
    <source>
        <dbReference type="Proteomes" id="UP000027731"/>
    </source>
</evidence>
<dbReference type="Gene3D" id="3.40.50.450">
    <property type="match status" value="1"/>
</dbReference>
<dbReference type="EMBL" id="JOSX01000010">
    <property type="protein sequence ID" value="KEK16098.1"/>
    <property type="molecule type" value="Genomic_DNA"/>
</dbReference>
<evidence type="ECO:0000313" key="1">
    <source>
        <dbReference type="EMBL" id="KEK16098.1"/>
    </source>
</evidence>
<sequence length="202" mass="22865">MAQENTHQPETSKLFLEAIAGGLPVQNGSVELAGRKYEDVVVHNGVSAVRAYIQCSWFSPEEIDFMEKGLEALGQNPSVSLQYSHHPLSHQYNDIDVNEHPEVMGDREWQQNTYQMDMHAMYGMEMGIGLFMPSKPDVGQTYEQGVLYALHKPNILIIPDDEKDIPLNLMVGCGNTRIITLSEARDFDFHDVMFKPYDGKVF</sequence>
<accession>A0A073JQG1</accession>
<dbReference type="PATRIC" id="fig|1598.90.peg.507"/>
<gene>
    <name evidence="1" type="ORF">LR3_08515</name>
</gene>